<dbReference type="RefSeq" id="WP_205049822.1">
    <property type="nucleotide sequence ID" value="NZ_JACJKX010000003.1"/>
</dbReference>
<dbReference type="SUPFAM" id="SSF55874">
    <property type="entry name" value="ATPase domain of HSP90 chaperone/DNA topoisomerase II/histidine kinase"/>
    <property type="match status" value="1"/>
</dbReference>
<dbReference type="Proteomes" id="UP000777002">
    <property type="component" value="Unassembled WGS sequence"/>
</dbReference>
<organism evidence="11 12">
    <name type="scientific">Parasutterella secunda</name>
    <dbReference type="NCBI Taxonomy" id="626947"/>
    <lineage>
        <taxon>Bacteria</taxon>
        <taxon>Pseudomonadati</taxon>
        <taxon>Pseudomonadota</taxon>
        <taxon>Betaproteobacteria</taxon>
        <taxon>Burkholderiales</taxon>
        <taxon>Sutterellaceae</taxon>
        <taxon>Parasutterella</taxon>
    </lineage>
</organism>
<dbReference type="Gene3D" id="3.40.50.2300">
    <property type="match status" value="1"/>
</dbReference>
<gene>
    <name evidence="11" type="ORF">H5985_02915</name>
</gene>
<dbReference type="Gene3D" id="3.30.565.10">
    <property type="entry name" value="Histidine kinase-like ATPase, C-terminal domain"/>
    <property type="match status" value="1"/>
</dbReference>
<feature type="transmembrane region" description="Helical" evidence="8">
    <location>
        <begin position="72"/>
        <end position="91"/>
    </location>
</feature>
<evidence type="ECO:0000256" key="8">
    <source>
        <dbReference type="SAM" id="Phobius"/>
    </source>
</evidence>
<dbReference type="InterPro" id="IPR036097">
    <property type="entry name" value="HisK_dim/P_sf"/>
</dbReference>
<feature type="transmembrane region" description="Helical" evidence="8">
    <location>
        <begin position="190"/>
        <end position="207"/>
    </location>
</feature>
<feature type="domain" description="Response regulatory" evidence="10">
    <location>
        <begin position="493"/>
        <end position="624"/>
    </location>
</feature>
<comment type="catalytic activity">
    <reaction evidence="1">
        <text>ATP + protein L-histidine = ADP + protein N-phospho-L-histidine.</text>
        <dbReference type="EC" id="2.7.13.3"/>
    </reaction>
</comment>
<evidence type="ECO:0000256" key="3">
    <source>
        <dbReference type="ARBA" id="ARBA00022553"/>
    </source>
</evidence>
<dbReference type="EC" id="2.7.13.3" evidence="2"/>
<evidence type="ECO:0000313" key="12">
    <source>
        <dbReference type="Proteomes" id="UP000777002"/>
    </source>
</evidence>
<keyword evidence="5 11" id="KW-0418">Kinase</keyword>
<dbReference type="InterPro" id="IPR036890">
    <property type="entry name" value="HATPase_C_sf"/>
</dbReference>
<dbReference type="InterPro" id="IPR011006">
    <property type="entry name" value="CheY-like_superfamily"/>
</dbReference>
<evidence type="ECO:0000256" key="6">
    <source>
        <dbReference type="ARBA" id="ARBA00023012"/>
    </source>
</evidence>
<dbReference type="SUPFAM" id="SSF52172">
    <property type="entry name" value="CheY-like"/>
    <property type="match status" value="1"/>
</dbReference>
<dbReference type="InterPro" id="IPR005467">
    <property type="entry name" value="His_kinase_dom"/>
</dbReference>
<keyword evidence="12" id="KW-1185">Reference proteome</keyword>
<evidence type="ECO:0000259" key="9">
    <source>
        <dbReference type="PROSITE" id="PS50109"/>
    </source>
</evidence>
<evidence type="ECO:0000256" key="2">
    <source>
        <dbReference type="ARBA" id="ARBA00012438"/>
    </source>
</evidence>
<dbReference type="CDD" id="cd00082">
    <property type="entry name" value="HisKA"/>
    <property type="match status" value="1"/>
</dbReference>
<evidence type="ECO:0000256" key="1">
    <source>
        <dbReference type="ARBA" id="ARBA00000085"/>
    </source>
</evidence>
<dbReference type="GO" id="GO:0016301">
    <property type="term" value="F:kinase activity"/>
    <property type="evidence" value="ECO:0007669"/>
    <property type="project" value="UniProtKB-KW"/>
</dbReference>
<protein>
    <recommendedName>
        <fullName evidence="2">histidine kinase</fullName>
        <ecNumber evidence="2">2.7.13.3</ecNumber>
    </recommendedName>
</protein>
<dbReference type="PRINTS" id="PR00344">
    <property type="entry name" value="BCTRLSENSOR"/>
</dbReference>
<keyword evidence="6" id="KW-0902">Two-component regulatory system</keyword>
<name>A0ABS2GU24_9BURK</name>
<dbReference type="PANTHER" id="PTHR43711:SF1">
    <property type="entry name" value="HISTIDINE KINASE 1"/>
    <property type="match status" value="1"/>
</dbReference>
<feature type="transmembrane region" description="Helical" evidence="8">
    <location>
        <begin position="138"/>
        <end position="159"/>
    </location>
</feature>
<dbReference type="EMBL" id="JACJKX010000003">
    <property type="protein sequence ID" value="MBM6928222.1"/>
    <property type="molecule type" value="Genomic_DNA"/>
</dbReference>
<evidence type="ECO:0000259" key="10">
    <source>
        <dbReference type="PROSITE" id="PS50110"/>
    </source>
</evidence>
<keyword evidence="8" id="KW-0812">Transmembrane</keyword>
<dbReference type="PANTHER" id="PTHR43711">
    <property type="entry name" value="TWO-COMPONENT HISTIDINE KINASE"/>
    <property type="match status" value="1"/>
</dbReference>
<dbReference type="InterPro" id="IPR004358">
    <property type="entry name" value="Sig_transdc_His_kin-like_C"/>
</dbReference>
<dbReference type="Pfam" id="PF02518">
    <property type="entry name" value="HATPase_c"/>
    <property type="match status" value="1"/>
</dbReference>
<keyword evidence="4" id="KW-0808">Transferase</keyword>
<keyword evidence="8" id="KW-1133">Transmembrane helix</keyword>
<dbReference type="PROSITE" id="PS50110">
    <property type="entry name" value="RESPONSE_REGULATORY"/>
    <property type="match status" value="1"/>
</dbReference>
<sequence>MFGWIKAQWFRFITNGAYYSENMSIAQWRRRHSRVLVRQLLSSLKLQPVALAAEVAGACVTAMFLWSVVNPILLVFWLLLVAVHFYGAVDFNRRFWADRYRHARIHFWMRAWMVLAVVGGMIWALAGMTFAYNVGNDSASQVILFSVILTVTFASWPVYACWLPSLVIFTLCAVTPLVLRLALLLGWSRLMIAALLVTVVVFMFYSGRRFNEIVQMSVRNDQENEMLVKRLTLEKNLAEKLRRETQEQSRLRSRFFTAANHDIRQPLQAIGIYIQLLQRSEDPQVRQIVEQLSKTTKGLQTLVAQILEVSKLETGHLVAKPDPIRLNALLEELALEFEPLAQEKGLSFRLKNLDVNVYTDGQLLTRAIRNLLTNAIAYTQRGEIMLAARLIANRRVSICVVDSGAGIDEAEQKRIFDYFYRSESTRTSAEGYGLGLSIVKAICDQLHMKLTLSSKLGQGSIFRIELPVHEAEQAKIFTQNRTKHQAIQKLEATVALIEDNTPVRESLKALLESWSIRVIDTDLYSEAFAQKVREVVHIDAVISDFNLGENQATGLECILRLSLIKGQRLPALLLTAVPSEEIEKHYVRTLRVLGEREAALFAMPRLMQKPVTGEALNQVLCELIEGPKDQMPTSKP</sequence>
<dbReference type="Gene3D" id="1.10.287.130">
    <property type="match status" value="1"/>
</dbReference>
<feature type="domain" description="Histidine kinase" evidence="9">
    <location>
        <begin position="258"/>
        <end position="470"/>
    </location>
</feature>
<evidence type="ECO:0000256" key="5">
    <source>
        <dbReference type="ARBA" id="ARBA00022777"/>
    </source>
</evidence>
<evidence type="ECO:0000313" key="11">
    <source>
        <dbReference type="EMBL" id="MBM6928222.1"/>
    </source>
</evidence>
<comment type="caution">
    <text evidence="11">The sequence shown here is derived from an EMBL/GenBank/DDBJ whole genome shotgun (WGS) entry which is preliminary data.</text>
</comment>
<accession>A0ABS2GU24</accession>
<dbReference type="SMART" id="SM00388">
    <property type="entry name" value="HisKA"/>
    <property type="match status" value="1"/>
</dbReference>
<dbReference type="PROSITE" id="PS50109">
    <property type="entry name" value="HIS_KIN"/>
    <property type="match status" value="1"/>
</dbReference>
<feature type="modified residue" description="4-aspartylphosphate" evidence="7">
    <location>
        <position position="544"/>
    </location>
</feature>
<reference evidence="11 12" key="1">
    <citation type="journal article" date="2021" name="Sci. Rep.">
        <title>The distribution of antibiotic resistance genes in chicken gut microbiota commensals.</title>
        <authorList>
            <person name="Juricova H."/>
            <person name="Matiasovicova J."/>
            <person name="Kubasova T."/>
            <person name="Cejkova D."/>
            <person name="Rychlik I."/>
        </authorList>
    </citation>
    <scope>NUCLEOTIDE SEQUENCE [LARGE SCALE GENOMIC DNA]</scope>
    <source>
        <strain evidence="11 12">An562</strain>
    </source>
</reference>
<dbReference type="InterPro" id="IPR050736">
    <property type="entry name" value="Sensor_HK_Regulatory"/>
</dbReference>
<dbReference type="SUPFAM" id="SSF47384">
    <property type="entry name" value="Homodimeric domain of signal transducing histidine kinase"/>
    <property type="match status" value="1"/>
</dbReference>
<dbReference type="InterPro" id="IPR003661">
    <property type="entry name" value="HisK_dim/P_dom"/>
</dbReference>
<proteinExistence type="predicted"/>
<dbReference type="Pfam" id="PF00512">
    <property type="entry name" value="HisKA"/>
    <property type="match status" value="1"/>
</dbReference>
<dbReference type="InterPro" id="IPR003594">
    <property type="entry name" value="HATPase_dom"/>
</dbReference>
<keyword evidence="3 7" id="KW-0597">Phosphoprotein</keyword>
<dbReference type="SMART" id="SM00387">
    <property type="entry name" value="HATPase_c"/>
    <property type="match status" value="1"/>
</dbReference>
<dbReference type="InterPro" id="IPR001789">
    <property type="entry name" value="Sig_transdc_resp-reg_receiver"/>
</dbReference>
<dbReference type="CDD" id="cd00156">
    <property type="entry name" value="REC"/>
    <property type="match status" value="1"/>
</dbReference>
<keyword evidence="8" id="KW-0472">Membrane</keyword>
<evidence type="ECO:0000256" key="4">
    <source>
        <dbReference type="ARBA" id="ARBA00022679"/>
    </source>
</evidence>
<feature type="transmembrane region" description="Helical" evidence="8">
    <location>
        <begin position="112"/>
        <end position="132"/>
    </location>
</feature>
<evidence type="ECO:0000256" key="7">
    <source>
        <dbReference type="PROSITE-ProRule" id="PRU00169"/>
    </source>
</evidence>